<dbReference type="EMBL" id="CDMZ01000331">
    <property type="protein sequence ID" value="CEM11989.1"/>
    <property type="molecule type" value="Genomic_DNA"/>
</dbReference>
<evidence type="ECO:0000256" key="1">
    <source>
        <dbReference type="SAM" id="MobiDB-lite"/>
    </source>
</evidence>
<proteinExistence type="predicted"/>
<feature type="compositionally biased region" description="Basic and acidic residues" evidence="1">
    <location>
        <begin position="269"/>
        <end position="278"/>
    </location>
</feature>
<keyword evidence="2" id="KW-0732">Signal</keyword>
<dbReference type="AlphaFoldDB" id="A0A0G4FFL1"/>
<organism evidence="3">
    <name type="scientific">Chromera velia CCMP2878</name>
    <dbReference type="NCBI Taxonomy" id="1169474"/>
    <lineage>
        <taxon>Eukaryota</taxon>
        <taxon>Sar</taxon>
        <taxon>Alveolata</taxon>
        <taxon>Colpodellida</taxon>
        <taxon>Chromeraceae</taxon>
        <taxon>Chromera</taxon>
    </lineage>
</organism>
<reference evidence="3" key="1">
    <citation type="submission" date="2014-11" db="EMBL/GenBank/DDBJ databases">
        <authorList>
            <person name="Otto D Thomas"/>
            <person name="Naeem Raeece"/>
        </authorList>
    </citation>
    <scope>NUCLEOTIDE SEQUENCE</scope>
</reference>
<protein>
    <submittedName>
        <fullName evidence="3">Uncharacterized protein</fullName>
    </submittedName>
</protein>
<feature type="compositionally biased region" description="Pro residues" evidence="1">
    <location>
        <begin position="241"/>
        <end position="250"/>
    </location>
</feature>
<feature type="chain" id="PRO_5005189226" evidence="2">
    <location>
        <begin position="19"/>
        <end position="430"/>
    </location>
</feature>
<feature type="signal peptide" evidence="2">
    <location>
        <begin position="1"/>
        <end position="18"/>
    </location>
</feature>
<feature type="compositionally biased region" description="Polar residues" evidence="1">
    <location>
        <begin position="223"/>
        <end position="236"/>
    </location>
</feature>
<feature type="compositionally biased region" description="Acidic residues" evidence="1">
    <location>
        <begin position="353"/>
        <end position="365"/>
    </location>
</feature>
<feature type="compositionally biased region" description="Acidic residues" evidence="1">
    <location>
        <begin position="374"/>
        <end position="394"/>
    </location>
</feature>
<accession>A0A0G4FFL1</accession>
<sequence>MWAVLFLLAALLATSGFSLQFKRKGDIRSNYEQGPTVKRTKKVKTVQTIFCCRTKVNKVKRSADGNSWVEFSKCKEYHMTDDLEGLQKKNNCMIAGEDVSGRVFAKWEDVPQVQVYDDVYVNVFESLKEKNEKAFKEKQREGMRVKIPDTPVEEPLSTEKSPSVDIPMIGDVDVVEPDDQSEMSSSSAAGDLLGPIALTPKTESKPDDQSEGSMQDGALTGHVISTPSLTRLPSTKSDSVPPLPPSPTPSDPVDTEEPPPGPPPPSEPTKTEEEKHVPEPSTEPPVLPVADKLEPTPETNPTTEDEKANPEQFNYLSPSDWLKWWNTPAPPRPPGPARPTYSRSDSDSHDDPWGSDDDSDDDDDWPSSSPSHDSEDDSIGGDDSGDGGGDSGDDDKDHDSVNDENEGDDSGSDDDSEWQEIEDPFSGVTA</sequence>
<dbReference type="VEuPathDB" id="CryptoDB:Cvel_16724"/>
<name>A0A0G4FFL1_9ALVE</name>
<evidence type="ECO:0000256" key="2">
    <source>
        <dbReference type="SAM" id="SignalP"/>
    </source>
</evidence>
<feature type="compositionally biased region" description="Basic and acidic residues" evidence="1">
    <location>
        <begin position="134"/>
        <end position="147"/>
    </location>
</feature>
<feature type="region of interest" description="Disordered" evidence="1">
    <location>
        <begin position="134"/>
        <end position="430"/>
    </location>
</feature>
<feature type="compositionally biased region" description="Acidic residues" evidence="1">
    <location>
        <begin position="402"/>
        <end position="423"/>
    </location>
</feature>
<feature type="compositionally biased region" description="Pro residues" evidence="1">
    <location>
        <begin position="328"/>
        <end position="337"/>
    </location>
</feature>
<feature type="compositionally biased region" description="Pro residues" evidence="1">
    <location>
        <begin position="258"/>
        <end position="267"/>
    </location>
</feature>
<evidence type="ECO:0000313" key="3">
    <source>
        <dbReference type="EMBL" id="CEM11989.1"/>
    </source>
</evidence>
<gene>
    <name evidence="3" type="ORF">Cvel_16724</name>
</gene>